<comment type="caution">
    <text evidence="11">The sequence shown here is derived from an EMBL/GenBank/DDBJ whole genome shotgun (WGS) entry which is preliminary data.</text>
</comment>
<dbReference type="Gene3D" id="3.90.920.10">
    <property type="entry name" value="DNA primase, PRIM domain"/>
    <property type="match status" value="1"/>
</dbReference>
<dbReference type="InterPro" id="IPR014052">
    <property type="entry name" value="DNA_primase_ssu_euk/arc"/>
</dbReference>
<accession>A0A9P1IJA1</accession>
<keyword evidence="7" id="KW-0479">Metal-binding</keyword>
<reference evidence="11" key="1">
    <citation type="submission" date="2022-11" db="EMBL/GenBank/DDBJ databases">
        <authorList>
            <person name="Kikuchi T."/>
        </authorList>
    </citation>
    <scope>NUCLEOTIDE SEQUENCE</scope>
    <source>
        <strain evidence="11">PS1010</strain>
    </source>
</reference>
<evidence type="ECO:0000256" key="2">
    <source>
        <dbReference type="ARBA" id="ARBA00022478"/>
    </source>
</evidence>
<evidence type="ECO:0000256" key="9">
    <source>
        <dbReference type="ARBA" id="ARBA00023163"/>
    </source>
</evidence>
<dbReference type="GO" id="GO:0006269">
    <property type="term" value="P:DNA replication, synthesis of primer"/>
    <property type="evidence" value="ECO:0007669"/>
    <property type="project" value="UniProtKB-KW"/>
</dbReference>
<evidence type="ECO:0000256" key="5">
    <source>
        <dbReference type="ARBA" id="ARBA00022695"/>
    </source>
</evidence>
<dbReference type="InterPro" id="IPR002755">
    <property type="entry name" value="DNA_primase_S"/>
</dbReference>
<name>A0A9P1IJA1_9PELO</name>
<gene>
    <name evidence="11" type="ORF">CAMP_LOCUS8287</name>
</gene>
<keyword evidence="12" id="KW-1185">Reference proteome</keyword>
<comment type="similarity">
    <text evidence="1 10">Belongs to the eukaryotic-type primase small subunit family.</text>
</comment>
<evidence type="ECO:0000313" key="12">
    <source>
        <dbReference type="Proteomes" id="UP001152747"/>
    </source>
</evidence>
<evidence type="ECO:0000256" key="4">
    <source>
        <dbReference type="ARBA" id="ARBA00022679"/>
    </source>
</evidence>
<sequence>MASQGIYNTSRFDFDLQAYYKSYFPFKPFVKWMQYGKKPSEYFCRREFAFILADDVHLRYKSFKDVLAFQKALCSTNPHKLDLGAIYNYMPSENKKHSDFSAVERELVFDIDLTDYDTVRTCCQDAKVCPKCWKFVVMAVKILDNLLSEMFDFKARMWVFSGRRGVHCWIGDEKARKLNNSGRAAIATFLNRFKKDNTFEVTDNRRKMTCVPPVVKRSYKTAMEGTIFEEMLQDQKWLETSAPLFEFPYMSEWTKSIMQENQEAYNTPQERWNLIRKIFDPETREKLEEQGEKVPKPAQGRDRYFMKYFVLKRVYPRLDVNVSTGTNHLLKSPFCVHPKTGNIAVPLDVETIEQFDVENCPRIDHVINESRMETNQDDQENHQILAYKHGILAPYVKNFEKFVELAIVS</sequence>
<dbReference type="Proteomes" id="UP001152747">
    <property type="component" value="Unassembled WGS sequence"/>
</dbReference>
<organism evidence="11 12">
    <name type="scientific">Caenorhabditis angaria</name>
    <dbReference type="NCBI Taxonomy" id="860376"/>
    <lineage>
        <taxon>Eukaryota</taxon>
        <taxon>Metazoa</taxon>
        <taxon>Ecdysozoa</taxon>
        <taxon>Nematoda</taxon>
        <taxon>Chromadorea</taxon>
        <taxon>Rhabditida</taxon>
        <taxon>Rhabditina</taxon>
        <taxon>Rhabditomorpha</taxon>
        <taxon>Rhabditoidea</taxon>
        <taxon>Rhabditidae</taxon>
        <taxon>Peloderinae</taxon>
        <taxon>Caenorhabditis</taxon>
    </lineage>
</organism>
<evidence type="ECO:0000313" key="11">
    <source>
        <dbReference type="EMBL" id="CAI5445650.1"/>
    </source>
</evidence>
<evidence type="ECO:0000256" key="7">
    <source>
        <dbReference type="ARBA" id="ARBA00022723"/>
    </source>
</evidence>
<dbReference type="PANTHER" id="PTHR10536">
    <property type="entry name" value="DNA PRIMASE SMALL SUBUNIT"/>
    <property type="match status" value="1"/>
</dbReference>
<evidence type="ECO:0000256" key="1">
    <source>
        <dbReference type="ARBA" id="ARBA00009762"/>
    </source>
</evidence>
<keyword evidence="6 10" id="KW-0235">DNA replication</keyword>
<dbReference type="GO" id="GO:0046872">
    <property type="term" value="F:metal ion binding"/>
    <property type="evidence" value="ECO:0007669"/>
    <property type="project" value="UniProtKB-KW"/>
</dbReference>
<keyword evidence="3 10" id="KW-0639">Primosome</keyword>
<dbReference type="CDD" id="cd04860">
    <property type="entry name" value="AE_Prim_S"/>
    <property type="match status" value="1"/>
</dbReference>
<dbReference type="OrthoDB" id="19606at2759"/>
<evidence type="ECO:0000256" key="6">
    <source>
        <dbReference type="ARBA" id="ARBA00022705"/>
    </source>
</evidence>
<evidence type="ECO:0000256" key="3">
    <source>
        <dbReference type="ARBA" id="ARBA00022515"/>
    </source>
</evidence>
<evidence type="ECO:0000256" key="8">
    <source>
        <dbReference type="ARBA" id="ARBA00022833"/>
    </source>
</evidence>
<dbReference type="GO" id="GO:0003899">
    <property type="term" value="F:DNA-directed RNA polymerase activity"/>
    <property type="evidence" value="ECO:0007669"/>
    <property type="project" value="InterPro"/>
</dbReference>
<keyword evidence="4 10" id="KW-0808">Transferase</keyword>
<keyword evidence="5" id="KW-0548">Nucleotidyltransferase</keyword>
<protein>
    <recommendedName>
        <fullName evidence="10">DNA primase</fullName>
        <ecNumber evidence="10">2.7.7.-</ecNumber>
    </recommendedName>
</protein>
<keyword evidence="9" id="KW-0804">Transcription</keyword>
<dbReference type="GO" id="GO:0005658">
    <property type="term" value="C:alpha DNA polymerase:primase complex"/>
    <property type="evidence" value="ECO:0007669"/>
    <property type="project" value="UniProtKB-ARBA"/>
</dbReference>
<evidence type="ECO:0000256" key="10">
    <source>
        <dbReference type="RuleBase" id="RU003514"/>
    </source>
</evidence>
<dbReference type="SUPFAM" id="SSF56747">
    <property type="entry name" value="Prim-pol domain"/>
    <property type="match status" value="1"/>
</dbReference>
<keyword evidence="8" id="KW-0862">Zinc</keyword>
<dbReference type="NCBIfam" id="TIGR00335">
    <property type="entry name" value="primase_sml"/>
    <property type="match status" value="1"/>
</dbReference>
<dbReference type="FunFam" id="3.90.920.10:FF:000003">
    <property type="entry name" value="DNA primase"/>
    <property type="match status" value="1"/>
</dbReference>
<dbReference type="AlphaFoldDB" id="A0A9P1IJA1"/>
<proteinExistence type="inferred from homology"/>
<dbReference type="EC" id="2.7.7.-" evidence="10"/>
<keyword evidence="2 10" id="KW-0240">DNA-directed RNA polymerase</keyword>
<dbReference type="Pfam" id="PF01896">
    <property type="entry name" value="DNA_primase_S"/>
    <property type="match status" value="1"/>
</dbReference>
<dbReference type="EMBL" id="CANHGI010000003">
    <property type="protein sequence ID" value="CAI5445650.1"/>
    <property type="molecule type" value="Genomic_DNA"/>
</dbReference>